<keyword evidence="1" id="KW-0378">Hydrolase</keyword>
<sequence length="225" mass="24729">MHYGAHQDQWLRFYAPEQVTALGAVMIIHGGYWREKYTAQLGEALAMDLAARGIPTYNLEYRRGPGSAAQMLADARLALALIKEEGPITLIGHSAGGHLASLLAAHEERVTQVISQAGLLDLQLAKTLRLSNDAVDEMLGDADLSSVNPVELWPMPARVVIFHGRADADVPVKIARRAADHAAALGQQHTLRIFDGDHFSWIDPSSHQWEACVKQLYPLHYKGAR</sequence>
<keyword evidence="4" id="KW-1185">Reference proteome</keyword>
<evidence type="ECO:0000259" key="2">
    <source>
        <dbReference type="Pfam" id="PF20434"/>
    </source>
</evidence>
<dbReference type="Proteomes" id="UP000606115">
    <property type="component" value="Unassembled WGS sequence"/>
</dbReference>
<dbReference type="PANTHER" id="PTHR48081:SF33">
    <property type="entry name" value="KYNURENINE FORMAMIDASE"/>
    <property type="match status" value="1"/>
</dbReference>
<dbReference type="Gene3D" id="3.40.50.1820">
    <property type="entry name" value="alpha/beta hydrolase"/>
    <property type="match status" value="1"/>
</dbReference>
<reference evidence="4" key="1">
    <citation type="journal article" date="2019" name="Int. J. Syst. Evol. Microbiol.">
        <title>The Global Catalogue of Microorganisms (GCM) 10K type strain sequencing project: providing services to taxonomists for standard genome sequencing and annotation.</title>
        <authorList>
            <consortium name="The Broad Institute Genomics Platform"/>
            <consortium name="The Broad Institute Genome Sequencing Center for Infectious Disease"/>
            <person name="Wu L."/>
            <person name="Ma J."/>
        </authorList>
    </citation>
    <scope>NUCLEOTIDE SEQUENCE [LARGE SCALE GENOMIC DNA]</scope>
    <source>
        <strain evidence="4">CGMCC 1.3685</strain>
    </source>
</reference>
<name>A0ABQ2DC10_9MICC</name>
<evidence type="ECO:0000256" key="1">
    <source>
        <dbReference type="ARBA" id="ARBA00022801"/>
    </source>
</evidence>
<organism evidence="3 4">
    <name type="scientific">Glutamicibacter ardleyensis</name>
    <dbReference type="NCBI Taxonomy" id="225894"/>
    <lineage>
        <taxon>Bacteria</taxon>
        <taxon>Bacillati</taxon>
        <taxon>Actinomycetota</taxon>
        <taxon>Actinomycetes</taxon>
        <taxon>Micrococcales</taxon>
        <taxon>Micrococcaceae</taxon>
        <taxon>Glutamicibacter</taxon>
    </lineage>
</organism>
<evidence type="ECO:0000313" key="3">
    <source>
        <dbReference type="EMBL" id="GGJ52348.1"/>
    </source>
</evidence>
<accession>A0ABQ2DC10</accession>
<gene>
    <name evidence="3" type="ORF">GCM10007173_08720</name>
</gene>
<evidence type="ECO:0000313" key="4">
    <source>
        <dbReference type="Proteomes" id="UP000606115"/>
    </source>
</evidence>
<protein>
    <recommendedName>
        <fullName evidence="2">BD-FAE-like domain-containing protein</fullName>
    </recommendedName>
</protein>
<dbReference type="RefSeq" id="WP_096257247.1">
    <property type="nucleotide sequence ID" value="NZ_BMKX01000001.1"/>
</dbReference>
<feature type="domain" description="BD-FAE-like" evidence="2">
    <location>
        <begin position="14"/>
        <end position="173"/>
    </location>
</feature>
<dbReference type="InterPro" id="IPR029058">
    <property type="entry name" value="AB_hydrolase_fold"/>
</dbReference>
<dbReference type="SUPFAM" id="SSF53474">
    <property type="entry name" value="alpha/beta-Hydrolases"/>
    <property type="match status" value="1"/>
</dbReference>
<dbReference type="InterPro" id="IPR050300">
    <property type="entry name" value="GDXG_lipolytic_enzyme"/>
</dbReference>
<proteinExistence type="predicted"/>
<comment type="caution">
    <text evidence="3">The sequence shown here is derived from an EMBL/GenBank/DDBJ whole genome shotgun (WGS) entry which is preliminary data.</text>
</comment>
<dbReference type="EMBL" id="BMKX01000001">
    <property type="protein sequence ID" value="GGJ52348.1"/>
    <property type="molecule type" value="Genomic_DNA"/>
</dbReference>
<dbReference type="InterPro" id="IPR049492">
    <property type="entry name" value="BD-FAE-like_dom"/>
</dbReference>
<dbReference type="Pfam" id="PF20434">
    <property type="entry name" value="BD-FAE"/>
    <property type="match status" value="1"/>
</dbReference>
<dbReference type="PANTHER" id="PTHR48081">
    <property type="entry name" value="AB HYDROLASE SUPERFAMILY PROTEIN C4A8.06C"/>
    <property type="match status" value="1"/>
</dbReference>
<dbReference type="GeneID" id="303303263"/>